<dbReference type="EMBL" id="BMPP01000018">
    <property type="protein sequence ID" value="GGK38316.1"/>
    <property type="molecule type" value="Genomic_DNA"/>
</dbReference>
<accession>A0ABQ2F3X9</accession>
<keyword evidence="2" id="KW-1185">Reference proteome</keyword>
<evidence type="ECO:0000313" key="2">
    <source>
        <dbReference type="Proteomes" id="UP000647587"/>
    </source>
</evidence>
<organism evidence="1 2">
    <name type="scientific">Deinococcus malanensis</name>
    <dbReference type="NCBI Taxonomy" id="1706855"/>
    <lineage>
        <taxon>Bacteria</taxon>
        <taxon>Thermotogati</taxon>
        <taxon>Deinococcota</taxon>
        <taxon>Deinococci</taxon>
        <taxon>Deinococcales</taxon>
        <taxon>Deinococcaceae</taxon>
        <taxon>Deinococcus</taxon>
    </lineage>
</organism>
<reference evidence="2" key="1">
    <citation type="journal article" date="2019" name="Int. J. Syst. Evol. Microbiol.">
        <title>The Global Catalogue of Microorganisms (GCM) 10K type strain sequencing project: providing services to taxonomists for standard genome sequencing and annotation.</title>
        <authorList>
            <consortium name="The Broad Institute Genomics Platform"/>
            <consortium name="The Broad Institute Genome Sequencing Center for Infectious Disease"/>
            <person name="Wu L."/>
            <person name="Ma J."/>
        </authorList>
    </citation>
    <scope>NUCLEOTIDE SEQUENCE [LARGE SCALE GENOMIC DNA]</scope>
    <source>
        <strain evidence="2">JCM 30331</strain>
    </source>
</reference>
<comment type="caution">
    <text evidence="1">The sequence shown here is derived from an EMBL/GenBank/DDBJ whole genome shotgun (WGS) entry which is preliminary data.</text>
</comment>
<gene>
    <name evidence="1" type="ORF">GCM10008955_35240</name>
</gene>
<protein>
    <submittedName>
        <fullName evidence="1">Uncharacterized protein</fullName>
    </submittedName>
</protein>
<sequence length="109" mass="11767">MVIDVRGLGNFQRAQSSFVMSAGAQVWPDPELIKGVSSDLVMEGNLHTYVTSEAGLAPFKNVTRVKASRVIPSKFAPNSDYLADVELSAAAAQQFRAAGEACRVVYFKD</sequence>
<dbReference type="Proteomes" id="UP000647587">
    <property type="component" value="Unassembled WGS sequence"/>
</dbReference>
<proteinExistence type="predicted"/>
<evidence type="ECO:0000313" key="1">
    <source>
        <dbReference type="EMBL" id="GGK38316.1"/>
    </source>
</evidence>
<name>A0ABQ2F3X9_9DEIO</name>